<dbReference type="EMBL" id="MSFM01000005">
    <property type="protein sequence ID" value="PKY04976.1"/>
    <property type="molecule type" value="Genomic_DNA"/>
</dbReference>
<feature type="region of interest" description="Disordered" evidence="1">
    <location>
        <begin position="231"/>
        <end position="266"/>
    </location>
</feature>
<comment type="caution">
    <text evidence="2">The sequence shown here is derived from an EMBL/GenBank/DDBJ whole genome shotgun (WGS) entry which is preliminary data.</text>
</comment>
<feature type="region of interest" description="Disordered" evidence="1">
    <location>
        <begin position="93"/>
        <end position="112"/>
    </location>
</feature>
<sequence length="570" mass="63803">MKLEVVKKPSSSHNSGDDVENNDSESYTNPDRTGDDPAEATSILSLHSRETEEGAVHESDSAPTPPSSGSLPSHNDENASVERVWETDLLPHPLEVNPVSSSQPQPQSTVECGPEPFPDYDEGCEINLPAIECALEVAYIYALSHESFYSRRREADYLHTCQGEAARASTPDQVSGPVNGHPPTPEAATGGSLISPPSSPVTQLDSLGSAAEPEPAPETDLAVLLGGSQNHVESVHGGDMSPEPVYGDGIDSAPEDDTSSEPEYLSNTDIMSYIPIPGADDERQSLLVEMRTLLQSPRALYRHRNLYSQMSTHALTVSQTCLRRFMMAPRTDYEAFLRPADIHLLLPSLAGLRMLAENLFIMLRQEWENVNDLVREVEYKSMEDNVAPIMRFVNVADTIVKKLYLVQPIELRMFEVFYNFFFAWLYDDFYTFRIAQMLAGTEPDPDRIAVTNTILEIYHFIIGTRDYYLTLAESSDRIRCEVLIPMTSQVPNGSRVWNYLLNRSKRMLKSRHARDELELSHRQQELQELQELQARNDAFAGLDHPDVENPVSWRVHRGCGSYVTLVVCDT</sequence>
<gene>
    <name evidence="2" type="ORF">P168DRAFT_318016</name>
</gene>
<reference evidence="2" key="1">
    <citation type="submission" date="2016-12" db="EMBL/GenBank/DDBJ databases">
        <title>The genomes of Aspergillus section Nigri reveals drivers in fungal speciation.</title>
        <authorList>
            <consortium name="DOE Joint Genome Institute"/>
            <person name="Vesth T.C."/>
            <person name="Nybo J."/>
            <person name="Theobald S."/>
            <person name="Brandl J."/>
            <person name="Frisvad J.C."/>
            <person name="Nielsen K.F."/>
            <person name="Lyhne E.K."/>
            <person name="Kogle M.E."/>
            <person name="Kuo A."/>
            <person name="Riley R."/>
            <person name="Clum A."/>
            <person name="Nolan M."/>
            <person name="Lipzen A."/>
            <person name="Salamov A."/>
            <person name="Henrissat B."/>
            <person name="Wiebenga A."/>
            <person name="De vries R.P."/>
            <person name="Grigoriev I.V."/>
            <person name="Mortensen U.H."/>
            <person name="Andersen M.R."/>
            <person name="Baker S.E."/>
        </authorList>
    </citation>
    <scope>NUCLEOTIDE SEQUENCE</scope>
    <source>
        <strain evidence="2">IBT 28561</strain>
    </source>
</reference>
<evidence type="ECO:0000256" key="1">
    <source>
        <dbReference type="SAM" id="MobiDB-lite"/>
    </source>
</evidence>
<feature type="compositionally biased region" description="Low complexity" evidence="1">
    <location>
        <begin position="98"/>
        <end position="108"/>
    </location>
</feature>
<accession>A0A2I1D527</accession>
<dbReference type="RefSeq" id="XP_024693570.1">
    <property type="nucleotide sequence ID" value="XM_024840167.1"/>
</dbReference>
<dbReference type="VEuPathDB" id="FungiDB:P168DRAFT_318016"/>
<name>A0A2I1D527_ASPC2</name>
<evidence type="ECO:0000313" key="2">
    <source>
        <dbReference type="EMBL" id="PKY04976.1"/>
    </source>
</evidence>
<dbReference type="AlphaFoldDB" id="A0A2I1D527"/>
<organism evidence="2 3">
    <name type="scientific">Aspergillus campestris (strain IBT 28561)</name>
    <dbReference type="NCBI Taxonomy" id="1392248"/>
    <lineage>
        <taxon>Eukaryota</taxon>
        <taxon>Fungi</taxon>
        <taxon>Dikarya</taxon>
        <taxon>Ascomycota</taxon>
        <taxon>Pezizomycotina</taxon>
        <taxon>Eurotiomycetes</taxon>
        <taxon>Eurotiomycetidae</taxon>
        <taxon>Eurotiales</taxon>
        <taxon>Aspergillaceae</taxon>
        <taxon>Aspergillus</taxon>
        <taxon>Aspergillus subgen. Circumdati</taxon>
    </lineage>
</organism>
<protein>
    <submittedName>
        <fullName evidence="2">Uncharacterized protein</fullName>
    </submittedName>
</protein>
<feature type="region of interest" description="Disordered" evidence="1">
    <location>
        <begin position="164"/>
        <end position="216"/>
    </location>
</feature>
<dbReference type="GeneID" id="36547691"/>
<proteinExistence type="predicted"/>
<feature type="compositionally biased region" description="Basic and acidic residues" evidence="1">
    <location>
        <begin position="47"/>
        <end position="60"/>
    </location>
</feature>
<dbReference type="OrthoDB" id="4497052at2759"/>
<keyword evidence="3" id="KW-1185">Reference proteome</keyword>
<evidence type="ECO:0000313" key="3">
    <source>
        <dbReference type="Proteomes" id="UP000234254"/>
    </source>
</evidence>
<dbReference type="Proteomes" id="UP000234254">
    <property type="component" value="Unassembled WGS sequence"/>
</dbReference>
<feature type="region of interest" description="Disordered" evidence="1">
    <location>
        <begin position="1"/>
        <end position="85"/>
    </location>
</feature>